<dbReference type="AlphaFoldDB" id="T1C5P9"/>
<feature type="compositionally biased region" description="Basic residues" evidence="1">
    <location>
        <begin position="31"/>
        <end position="40"/>
    </location>
</feature>
<feature type="region of interest" description="Disordered" evidence="1">
    <location>
        <begin position="23"/>
        <end position="48"/>
    </location>
</feature>
<gene>
    <name evidence="2" type="ORF">B1A_00509</name>
</gene>
<feature type="region of interest" description="Disordered" evidence="1">
    <location>
        <begin position="97"/>
        <end position="119"/>
    </location>
</feature>
<sequence>QPIIGIRRACRAVGRPRATYYMQHRSTPRPSRAKAARKPQPRALSPAERQTVLDVLHSERFRDQSPAAVYATLLDEGVYLGSIRTFYRILHTAGEVRERRSQATHPPRVKPELLAQRPR</sequence>
<evidence type="ECO:0000313" key="2">
    <source>
        <dbReference type="EMBL" id="EQD80796.1"/>
    </source>
</evidence>
<proteinExistence type="predicted"/>
<accession>T1C5P9</accession>
<name>T1C5P9_9ZZZZ</name>
<reference evidence="2" key="2">
    <citation type="journal article" date="2014" name="ISME J.">
        <title>Microbial stratification in low pH oxic and suboxic macroscopic growths along an acid mine drainage.</title>
        <authorList>
            <person name="Mendez-Garcia C."/>
            <person name="Mesa V."/>
            <person name="Sprenger R.R."/>
            <person name="Richter M."/>
            <person name="Diez M.S."/>
            <person name="Solano J."/>
            <person name="Bargiela R."/>
            <person name="Golyshina O.V."/>
            <person name="Manteca A."/>
            <person name="Ramos J.L."/>
            <person name="Gallego J.R."/>
            <person name="Llorente I."/>
            <person name="Martins Dos Santos V.A."/>
            <person name="Jensen O.N."/>
            <person name="Pelaez A.I."/>
            <person name="Sanchez J."/>
            <person name="Ferrer M."/>
        </authorList>
    </citation>
    <scope>NUCLEOTIDE SEQUENCE</scope>
</reference>
<protein>
    <submittedName>
        <fullName evidence="2">Transposase</fullName>
    </submittedName>
</protein>
<evidence type="ECO:0000256" key="1">
    <source>
        <dbReference type="SAM" id="MobiDB-lite"/>
    </source>
</evidence>
<feature type="non-terminal residue" evidence="2">
    <location>
        <position position="119"/>
    </location>
</feature>
<feature type="non-terminal residue" evidence="2">
    <location>
        <position position="1"/>
    </location>
</feature>
<organism evidence="2">
    <name type="scientific">mine drainage metagenome</name>
    <dbReference type="NCBI Taxonomy" id="410659"/>
    <lineage>
        <taxon>unclassified sequences</taxon>
        <taxon>metagenomes</taxon>
        <taxon>ecological metagenomes</taxon>
    </lineage>
</organism>
<dbReference type="EMBL" id="AUZX01000383">
    <property type="protein sequence ID" value="EQD80796.1"/>
    <property type="molecule type" value="Genomic_DNA"/>
</dbReference>
<reference evidence="2" key="1">
    <citation type="submission" date="2013-08" db="EMBL/GenBank/DDBJ databases">
        <authorList>
            <person name="Mendez C."/>
            <person name="Richter M."/>
            <person name="Ferrer M."/>
            <person name="Sanchez J."/>
        </authorList>
    </citation>
    <scope>NUCLEOTIDE SEQUENCE</scope>
</reference>
<comment type="caution">
    <text evidence="2">The sequence shown here is derived from an EMBL/GenBank/DDBJ whole genome shotgun (WGS) entry which is preliminary data.</text>
</comment>